<organism evidence="2 3">
    <name type="scientific">Candidatus Amesbacteria bacterium RIFCSPLOWO2_01_FULL_48_25</name>
    <dbReference type="NCBI Taxonomy" id="1797259"/>
    <lineage>
        <taxon>Bacteria</taxon>
        <taxon>Candidatus Amesiibacteriota</taxon>
    </lineage>
</organism>
<protein>
    <submittedName>
        <fullName evidence="2">Uncharacterized protein</fullName>
    </submittedName>
</protein>
<dbReference type="EMBL" id="MEXN01000005">
    <property type="protein sequence ID" value="OGD03687.1"/>
    <property type="molecule type" value="Genomic_DNA"/>
</dbReference>
<feature type="region of interest" description="Disordered" evidence="1">
    <location>
        <begin position="20"/>
        <end position="47"/>
    </location>
</feature>
<evidence type="ECO:0000313" key="3">
    <source>
        <dbReference type="Proteomes" id="UP000177080"/>
    </source>
</evidence>
<evidence type="ECO:0000313" key="2">
    <source>
        <dbReference type="EMBL" id="OGD03687.1"/>
    </source>
</evidence>
<dbReference type="STRING" id="1797259.A2989_03330"/>
<reference evidence="2 3" key="1">
    <citation type="journal article" date="2016" name="Nat. Commun.">
        <title>Thousands of microbial genomes shed light on interconnected biogeochemical processes in an aquifer system.</title>
        <authorList>
            <person name="Anantharaman K."/>
            <person name="Brown C.T."/>
            <person name="Hug L.A."/>
            <person name="Sharon I."/>
            <person name="Castelle C.J."/>
            <person name="Probst A.J."/>
            <person name="Thomas B.C."/>
            <person name="Singh A."/>
            <person name="Wilkins M.J."/>
            <person name="Karaoz U."/>
            <person name="Brodie E.L."/>
            <person name="Williams K.H."/>
            <person name="Hubbard S.S."/>
            <person name="Banfield J.F."/>
        </authorList>
    </citation>
    <scope>NUCLEOTIDE SEQUENCE [LARGE SCALE GENOMIC DNA]</scope>
</reference>
<name>A0A1F4ZD87_9BACT</name>
<gene>
    <name evidence="2" type="ORF">A2989_03330</name>
</gene>
<dbReference type="Proteomes" id="UP000177080">
    <property type="component" value="Unassembled WGS sequence"/>
</dbReference>
<comment type="caution">
    <text evidence="2">The sequence shown here is derived from an EMBL/GenBank/DDBJ whole genome shotgun (WGS) entry which is preliminary data.</text>
</comment>
<dbReference type="AlphaFoldDB" id="A0A1F4ZD87"/>
<evidence type="ECO:0000256" key="1">
    <source>
        <dbReference type="SAM" id="MobiDB-lite"/>
    </source>
</evidence>
<accession>A0A1F4ZD87</accession>
<proteinExistence type="predicted"/>
<sequence>MTKTGEIAKVAKAIASRMAEKRDSRLFSEEPTTGADPREAGWIETGETDGKGRKILVNKDLPGSKMYEAGDNFEVVDD</sequence>